<dbReference type="Proteomes" id="UP001059041">
    <property type="component" value="Linkage Group LG15"/>
</dbReference>
<dbReference type="AlphaFoldDB" id="A0A9W7WI51"/>
<organism evidence="1 2">
    <name type="scientific">Triplophysa rosa</name>
    <name type="common">Cave loach</name>
    <dbReference type="NCBI Taxonomy" id="992332"/>
    <lineage>
        <taxon>Eukaryota</taxon>
        <taxon>Metazoa</taxon>
        <taxon>Chordata</taxon>
        <taxon>Craniata</taxon>
        <taxon>Vertebrata</taxon>
        <taxon>Euteleostomi</taxon>
        <taxon>Actinopterygii</taxon>
        <taxon>Neopterygii</taxon>
        <taxon>Teleostei</taxon>
        <taxon>Ostariophysi</taxon>
        <taxon>Cypriniformes</taxon>
        <taxon>Nemacheilidae</taxon>
        <taxon>Triplophysa</taxon>
    </lineage>
</organism>
<feature type="non-terminal residue" evidence="1">
    <location>
        <position position="101"/>
    </location>
</feature>
<name>A0A9W7WI51_TRIRA</name>
<evidence type="ECO:0000313" key="2">
    <source>
        <dbReference type="Proteomes" id="UP001059041"/>
    </source>
</evidence>
<dbReference type="EMBL" id="JAFHDT010000015">
    <property type="protein sequence ID" value="KAI7800269.1"/>
    <property type="molecule type" value="Genomic_DNA"/>
</dbReference>
<protein>
    <submittedName>
        <fullName evidence="1">Uncharacterized protein</fullName>
    </submittedName>
</protein>
<comment type="caution">
    <text evidence="1">The sequence shown here is derived from an EMBL/GenBank/DDBJ whole genome shotgun (WGS) entry which is preliminary data.</text>
</comment>
<proteinExistence type="predicted"/>
<sequence>EFLKSLVPTAISGDGGMPATDAGGVWLRDTGPRLLRIKRLGMQPVPQVNEEEQDATTPTGRPVVRLQRHRGKAPVPSSTCFFSCKADLQTIRETCPARRVT</sequence>
<keyword evidence="2" id="KW-1185">Reference proteome</keyword>
<reference evidence="1" key="1">
    <citation type="submission" date="2021-02" db="EMBL/GenBank/DDBJ databases">
        <title>Comparative genomics reveals that relaxation of natural selection precedes convergent phenotypic evolution of cavefish.</title>
        <authorList>
            <person name="Peng Z."/>
        </authorList>
    </citation>
    <scope>NUCLEOTIDE SEQUENCE</scope>
    <source>
        <tissue evidence="1">Muscle</tissue>
    </source>
</reference>
<evidence type="ECO:0000313" key="1">
    <source>
        <dbReference type="EMBL" id="KAI7800269.1"/>
    </source>
</evidence>
<accession>A0A9W7WI51</accession>
<gene>
    <name evidence="1" type="ORF">IRJ41_025795</name>
</gene>